<evidence type="ECO:0000256" key="4">
    <source>
        <dbReference type="ARBA" id="ARBA00022692"/>
    </source>
</evidence>
<comment type="similarity">
    <text evidence="7">Belongs to the binding-protein-dependent transport system permease family.</text>
</comment>
<keyword evidence="2 7" id="KW-0813">Transport</keyword>
<gene>
    <name evidence="9" type="ordered locus">TEQUI_1296</name>
</gene>
<comment type="subcellular location">
    <subcellularLocation>
        <location evidence="1 7">Cell membrane</location>
        <topology evidence="1 7">Multi-pass membrane protein</topology>
    </subcellularLocation>
</comment>
<dbReference type="GO" id="GO:0055085">
    <property type="term" value="P:transmembrane transport"/>
    <property type="evidence" value="ECO:0007669"/>
    <property type="project" value="InterPro"/>
</dbReference>
<feature type="transmembrane region" description="Helical" evidence="7">
    <location>
        <begin position="187"/>
        <end position="207"/>
    </location>
</feature>
<sequence>MILEDGRPIKRGRLSEILFFLWSAFSSAAIIALFCALWQIASIALGDLVLPEPLSVFREAIEIVKNYSVHDVHITIFRSIIGITASIFIGMTLGLIAGSYKTIAIMFKPVISILLGMPPIIWVVLALFWFGLGSTSTIFTTIVTVIPLTFASAMRGMMTLDNNLKEMFQVYKIPCYRTIKNLYIPHLLNFVLPAITVAVGMGIKITIMAELLGANQGIGAQIASARAMLETQTVLAFVILILAMIFIIEYLIVEPLRILLMPWEK</sequence>
<proteinExistence type="inferred from homology"/>
<dbReference type="AlphaFoldDB" id="A0A654KJY4"/>
<dbReference type="CDD" id="cd06261">
    <property type="entry name" value="TM_PBP2"/>
    <property type="match status" value="1"/>
</dbReference>
<dbReference type="PANTHER" id="PTHR30151:SF0">
    <property type="entry name" value="ABC TRANSPORTER PERMEASE PROTEIN MJ0413-RELATED"/>
    <property type="match status" value="1"/>
</dbReference>
<dbReference type="GO" id="GO:0005886">
    <property type="term" value="C:plasma membrane"/>
    <property type="evidence" value="ECO:0007669"/>
    <property type="project" value="UniProtKB-SubCell"/>
</dbReference>
<dbReference type="KEGG" id="teq:TEQUI_1296"/>
<dbReference type="SUPFAM" id="SSF161098">
    <property type="entry name" value="MetI-like"/>
    <property type="match status" value="1"/>
</dbReference>
<feature type="transmembrane region" description="Helical" evidence="7">
    <location>
        <begin position="234"/>
        <end position="253"/>
    </location>
</feature>
<keyword evidence="3" id="KW-1003">Cell membrane</keyword>
<dbReference type="EMBL" id="CP002456">
    <property type="protein sequence ID" value="ADU92216.1"/>
    <property type="molecule type" value="Genomic_DNA"/>
</dbReference>
<feature type="transmembrane region" description="Helical" evidence="7">
    <location>
        <begin position="138"/>
        <end position="158"/>
    </location>
</feature>
<evidence type="ECO:0000256" key="5">
    <source>
        <dbReference type="ARBA" id="ARBA00022989"/>
    </source>
</evidence>
<protein>
    <recommendedName>
        <fullName evidence="8">ABC transmembrane type-1 domain-containing protein</fullName>
    </recommendedName>
</protein>
<keyword evidence="6 7" id="KW-0472">Membrane</keyword>
<dbReference type="Proteomes" id="UP000007472">
    <property type="component" value="Chromosome"/>
</dbReference>
<feature type="transmembrane region" description="Helical" evidence="7">
    <location>
        <begin position="110"/>
        <end position="132"/>
    </location>
</feature>
<keyword evidence="5 7" id="KW-1133">Transmembrane helix</keyword>
<feature type="domain" description="ABC transmembrane type-1" evidence="8">
    <location>
        <begin position="72"/>
        <end position="252"/>
    </location>
</feature>
<dbReference type="InterPro" id="IPR035906">
    <property type="entry name" value="MetI-like_sf"/>
</dbReference>
<evidence type="ECO:0000256" key="3">
    <source>
        <dbReference type="ARBA" id="ARBA00022475"/>
    </source>
</evidence>
<dbReference type="PANTHER" id="PTHR30151">
    <property type="entry name" value="ALKANE SULFONATE ABC TRANSPORTER-RELATED, MEMBRANE SUBUNIT"/>
    <property type="match status" value="1"/>
</dbReference>
<dbReference type="PROSITE" id="PS50928">
    <property type="entry name" value="ABC_TM1"/>
    <property type="match status" value="1"/>
</dbReference>
<evidence type="ECO:0000259" key="8">
    <source>
        <dbReference type="PROSITE" id="PS50928"/>
    </source>
</evidence>
<feature type="transmembrane region" description="Helical" evidence="7">
    <location>
        <begin position="76"/>
        <end position="98"/>
    </location>
</feature>
<dbReference type="Gene3D" id="1.10.3720.10">
    <property type="entry name" value="MetI-like"/>
    <property type="match status" value="1"/>
</dbReference>
<evidence type="ECO:0000313" key="10">
    <source>
        <dbReference type="Proteomes" id="UP000007472"/>
    </source>
</evidence>
<feature type="transmembrane region" description="Helical" evidence="7">
    <location>
        <begin position="17"/>
        <end position="41"/>
    </location>
</feature>
<evidence type="ECO:0000256" key="6">
    <source>
        <dbReference type="ARBA" id="ARBA00023136"/>
    </source>
</evidence>
<evidence type="ECO:0000256" key="7">
    <source>
        <dbReference type="RuleBase" id="RU363032"/>
    </source>
</evidence>
<organism evidence="9 10">
    <name type="scientific">Taylorella equigenitalis (strain MCE9)</name>
    <dbReference type="NCBI Taxonomy" id="937774"/>
    <lineage>
        <taxon>Bacteria</taxon>
        <taxon>Pseudomonadati</taxon>
        <taxon>Pseudomonadota</taxon>
        <taxon>Betaproteobacteria</taxon>
        <taxon>Burkholderiales</taxon>
        <taxon>Alcaligenaceae</taxon>
        <taxon>Taylorella</taxon>
    </lineage>
</organism>
<evidence type="ECO:0000256" key="1">
    <source>
        <dbReference type="ARBA" id="ARBA00004651"/>
    </source>
</evidence>
<evidence type="ECO:0000256" key="2">
    <source>
        <dbReference type="ARBA" id="ARBA00022448"/>
    </source>
</evidence>
<accession>A0A654KJY4</accession>
<name>A0A654KJY4_TAYEM</name>
<reference evidence="9 10" key="1">
    <citation type="journal article" date="2011" name="J. Bacteriol.">
        <title>Genome sequence of Taylorella equigenitalis MCE9, the causative agent of contagious equine metritis.</title>
        <authorList>
            <person name="Hebert L."/>
            <person name="Moumen B."/>
            <person name="Duquesne F."/>
            <person name="Breuil M.F."/>
            <person name="Laugier C."/>
            <person name="Batto J.M."/>
            <person name="Renault P."/>
            <person name="Petry S."/>
        </authorList>
    </citation>
    <scope>NUCLEOTIDE SEQUENCE [LARGE SCALE GENOMIC DNA]</scope>
    <source>
        <strain evidence="9 10">MCE9</strain>
    </source>
</reference>
<dbReference type="InterPro" id="IPR000515">
    <property type="entry name" value="MetI-like"/>
</dbReference>
<dbReference type="Pfam" id="PF00528">
    <property type="entry name" value="BPD_transp_1"/>
    <property type="match status" value="1"/>
</dbReference>
<keyword evidence="4 7" id="KW-0812">Transmembrane</keyword>
<evidence type="ECO:0000313" key="9">
    <source>
        <dbReference type="EMBL" id="ADU92216.1"/>
    </source>
</evidence>